<reference evidence="3" key="1">
    <citation type="journal article" date="2019" name="Int. J. Syst. Evol. Microbiol.">
        <title>The Global Catalogue of Microorganisms (GCM) 10K type strain sequencing project: providing services to taxonomists for standard genome sequencing and annotation.</title>
        <authorList>
            <consortium name="The Broad Institute Genomics Platform"/>
            <consortium name="The Broad Institute Genome Sequencing Center for Infectious Disease"/>
            <person name="Wu L."/>
            <person name="Ma J."/>
        </authorList>
    </citation>
    <scope>NUCLEOTIDE SEQUENCE [LARGE SCALE GENOMIC DNA]</scope>
    <source>
        <strain evidence="3">DFY28</strain>
    </source>
</reference>
<gene>
    <name evidence="2" type="ORF">ACFSC0_15875</name>
</gene>
<evidence type="ECO:0000313" key="2">
    <source>
        <dbReference type="EMBL" id="MFD1784880.1"/>
    </source>
</evidence>
<keyword evidence="1" id="KW-0812">Transmembrane</keyword>
<evidence type="ECO:0000256" key="1">
    <source>
        <dbReference type="SAM" id="Phobius"/>
    </source>
</evidence>
<comment type="caution">
    <text evidence="2">The sequence shown here is derived from an EMBL/GenBank/DDBJ whole genome shotgun (WGS) entry which is preliminary data.</text>
</comment>
<dbReference type="EMBL" id="JBHUEY010000006">
    <property type="protein sequence ID" value="MFD1784880.1"/>
    <property type="molecule type" value="Genomic_DNA"/>
</dbReference>
<feature type="transmembrane region" description="Helical" evidence="1">
    <location>
        <begin position="77"/>
        <end position="94"/>
    </location>
</feature>
<keyword evidence="3" id="KW-1185">Reference proteome</keyword>
<keyword evidence="1" id="KW-1133">Transmembrane helix</keyword>
<feature type="transmembrane region" description="Helical" evidence="1">
    <location>
        <begin position="106"/>
        <end position="125"/>
    </location>
</feature>
<name>A0ABW4N8C2_9CAUL</name>
<protein>
    <recommendedName>
        <fullName evidence="4">EamA domain-containing protein</fullName>
    </recommendedName>
</protein>
<accession>A0ABW4N8C2</accession>
<feature type="transmembrane region" description="Helical" evidence="1">
    <location>
        <begin position="12"/>
        <end position="32"/>
    </location>
</feature>
<keyword evidence="1" id="KW-0472">Membrane</keyword>
<proteinExistence type="predicted"/>
<dbReference type="Proteomes" id="UP001597237">
    <property type="component" value="Unassembled WGS sequence"/>
</dbReference>
<dbReference type="RefSeq" id="WP_377281845.1">
    <property type="nucleotide sequence ID" value="NZ_JBHRSI010000005.1"/>
</dbReference>
<sequence>MGASHLKQLPGLLAFNSGVMFFIGLAASLASLPTGAAFAADQLQAIGLGVLLALVAIAAGFASAARVEFARRAGDKLPFAWFAPAALVGAPIGAQLGSGELFTSVPALPAAGVGLALLGLAWTALQARKVKA</sequence>
<evidence type="ECO:0008006" key="4">
    <source>
        <dbReference type="Google" id="ProtNLM"/>
    </source>
</evidence>
<organism evidence="2 3">
    <name type="scientific">Phenylobacterium terrae</name>
    <dbReference type="NCBI Taxonomy" id="2665495"/>
    <lineage>
        <taxon>Bacteria</taxon>
        <taxon>Pseudomonadati</taxon>
        <taxon>Pseudomonadota</taxon>
        <taxon>Alphaproteobacteria</taxon>
        <taxon>Caulobacterales</taxon>
        <taxon>Caulobacteraceae</taxon>
        <taxon>Phenylobacterium</taxon>
    </lineage>
</organism>
<evidence type="ECO:0000313" key="3">
    <source>
        <dbReference type="Proteomes" id="UP001597237"/>
    </source>
</evidence>
<feature type="transmembrane region" description="Helical" evidence="1">
    <location>
        <begin position="44"/>
        <end position="65"/>
    </location>
</feature>